<reference evidence="1" key="1">
    <citation type="journal article" date="2012" name="PLoS ONE">
        <title>Gene sets for utilization of primary and secondary nutrition supplies in the distal gut of endangered iberian lynx.</title>
        <authorList>
            <person name="Alcaide M."/>
            <person name="Messina E."/>
            <person name="Richter M."/>
            <person name="Bargiela R."/>
            <person name="Peplies J."/>
            <person name="Huws S.A."/>
            <person name="Newbold C.J."/>
            <person name="Golyshin P.N."/>
            <person name="Simon M.A."/>
            <person name="Lopez G."/>
            <person name="Yakimov M.M."/>
            <person name="Ferrer M."/>
        </authorList>
    </citation>
    <scope>NUCLEOTIDE SEQUENCE</scope>
</reference>
<dbReference type="AlphaFoldDB" id="J9CF09"/>
<feature type="non-terminal residue" evidence="1">
    <location>
        <position position="70"/>
    </location>
</feature>
<protein>
    <submittedName>
        <fullName evidence="1">Secreted protein</fullName>
    </submittedName>
</protein>
<name>J9CF09_9ZZZZ</name>
<comment type="caution">
    <text evidence="1">The sequence shown here is derived from an EMBL/GenBank/DDBJ whole genome shotgun (WGS) entry which is preliminary data.</text>
</comment>
<evidence type="ECO:0000313" key="1">
    <source>
        <dbReference type="EMBL" id="EJW98555.1"/>
    </source>
</evidence>
<dbReference type="EMBL" id="AMCI01004205">
    <property type="protein sequence ID" value="EJW98555.1"/>
    <property type="molecule type" value="Genomic_DNA"/>
</dbReference>
<organism evidence="1">
    <name type="scientific">gut metagenome</name>
    <dbReference type="NCBI Taxonomy" id="749906"/>
    <lineage>
        <taxon>unclassified sequences</taxon>
        <taxon>metagenomes</taxon>
        <taxon>organismal metagenomes</taxon>
    </lineage>
</organism>
<proteinExistence type="predicted"/>
<accession>J9CF09</accession>
<sequence length="70" mass="8040">MKNIVVSLLLGFSLSFTTHGNVQAQKKPLDIQACLSWKNVEMPEISPAGRWVTYRIVPMEYDPNSEERKF</sequence>
<gene>
    <name evidence="1" type="ORF">EVA_13339</name>
</gene>